<accession>A0ABU1WYC4</accession>
<evidence type="ECO:0008006" key="3">
    <source>
        <dbReference type="Google" id="ProtNLM"/>
    </source>
</evidence>
<keyword evidence="2" id="KW-1185">Reference proteome</keyword>
<evidence type="ECO:0000313" key="1">
    <source>
        <dbReference type="EMBL" id="MDR7154328.1"/>
    </source>
</evidence>
<organism evidence="1 2">
    <name type="scientific">Sphingobium xenophagum</name>
    <dbReference type="NCBI Taxonomy" id="121428"/>
    <lineage>
        <taxon>Bacteria</taxon>
        <taxon>Pseudomonadati</taxon>
        <taxon>Pseudomonadota</taxon>
        <taxon>Alphaproteobacteria</taxon>
        <taxon>Sphingomonadales</taxon>
        <taxon>Sphingomonadaceae</taxon>
        <taxon>Sphingobium</taxon>
    </lineage>
</organism>
<sequence>MIDTNRIFTSHDNIVDLCCEAWNRLIDQPWRIMTIGRRKWARGSRSMQVGINQ</sequence>
<dbReference type="Proteomes" id="UP001267638">
    <property type="component" value="Unassembled WGS sequence"/>
</dbReference>
<evidence type="ECO:0000313" key="2">
    <source>
        <dbReference type="Proteomes" id="UP001267638"/>
    </source>
</evidence>
<reference evidence="1 2" key="1">
    <citation type="submission" date="2023-07" db="EMBL/GenBank/DDBJ databases">
        <title>Sorghum-associated microbial communities from plants grown in Nebraska, USA.</title>
        <authorList>
            <person name="Schachtman D."/>
        </authorList>
    </citation>
    <scope>NUCLEOTIDE SEQUENCE [LARGE SCALE GENOMIC DNA]</scope>
    <source>
        <strain evidence="1 2">4256</strain>
    </source>
</reference>
<protein>
    <recommendedName>
        <fullName evidence="3">Transposase</fullName>
    </recommendedName>
</protein>
<gene>
    <name evidence="1" type="ORF">J2W40_001140</name>
</gene>
<proteinExistence type="predicted"/>
<comment type="caution">
    <text evidence="1">The sequence shown here is derived from an EMBL/GenBank/DDBJ whole genome shotgun (WGS) entry which is preliminary data.</text>
</comment>
<dbReference type="EMBL" id="JAVDWV010000004">
    <property type="protein sequence ID" value="MDR7154328.1"/>
    <property type="molecule type" value="Genomic_DNA"/>
</dbReference>
<name>A0ABU1WYC4_SPHXE</name>